<dbReference type="Proteomes" id="UP000317180">
    <property type="component" value="Unassembled WGS sequence"/>
</dbReference>
<organism evidence="4 5">
    <name type="scientific">Brevibacillus agri</name>
    <dbReference type="NCBI Taxonomy" id="51101"/>
    <lineage>
        <taxon>Bacteria</taxon>
        <taxon>Bacillati</taxon>
        <taxon>Bacillota</taxon>
        <taxon>Bacilli</taxon>
        <taxon>Bacillales</taxon>
        <taxon>Paenibacillaceae</taxon>
        <taxon>Brevibacillus</taxon>
    </lineage>
</organism>
<dbReference type="AlphaFoldDB" id="A0A3M8BC69"/>
<dbReference type="Gene3D" id="3.40.50.410">
    <property type="entry name" value="von Willebrand factor, type A domain"/>
    <property type="match status" value="1"/>
</dbReference>
<proteinExistence type="predicted"/>
<dbReference type="PANTHER" id="PTHR36846">
    <property type="entry name" value="PROTEIN VIAA"/>
    <property type="match status" value="1"/>
</dbReference>
<dbReference type="RefSeq" id="WP_122952465.1">
    <property type="nucleotide sequence ID" value="NZ_BJOD01000004.1"/>
</dbReference>
<dbReference type="EMBL" id="BJOD01000004">
    <property type="protein sequence ID" value="GED24462.1"/>
    <property type="molecule type" value="Genomic_DNA"/>
</dbReference>
<accession>A0A3M8BC69</accession>
<dbReference type="GO" id="GO:0005829">
    <property type="term" value="C:cytosol"/>
    <property type="evidence" value="ECO:0007669"/>
    <property type="project" value="TreeGrafter"/>
</dbReference>
<feature type="coiled-coil region" evidence="1">
    <location>
        <begin position="178"/>
        <end position="251"/>
    </location>
</feature>
<dbReference type="OrthoDB" id="2502980at2"/>
<keyword evidence="1" id="KW-0175">Coiled coil</keyword>
<name>A0A3M8BC69_9BACL</name>
<dbReference type="Pfam" id="PF13519">
    <property type="entry name" value="VWA_2"/>
    <property type="match status" value="1"/>
</dbReference>
<reference evidence="3 6" key="2">
    <citation type="submission" date="2019-06" db="EMBL/GenBank/DDBJ databases">
        <title>Whole genome shotgun sequence of Brevibacillus agri NBRC 15538.</title>
        <authorList>
            <person name="Hosoyama A."/>
            <person name="Uohara A."/>
            <person name="Ohji S."/>
            <person name="Ichikawa N."/>
        </authorList>
    </citation>
    <scope>NUCLEOTIDE SEQUENCE [LARGE SCALE GENOMIC DNA]</scope>
    <source>
        <strain evidence="3 6">NBRC 15538</strain>
    </source>
</reference>
<keyword evidence="6" id="KW-1185">Reference proteome</keyword>
<evidence type="ECO:0000256" key="1">
    <source>
        <dbReference type="SAM" id="Coils"/>
    </source>
</evidence>
<comment type="caution">
    <text evidence="4">The sequence shown here is derived from an EMBL/GenBank/DDBJ whole genome shotgun (WGS) entry which is preliminary data.</text>
</comment>
<feature type="domain" description="VWFA" evidence="2">
    <location>
        <begin position="395"/>
        <end position="499"/>
    </location>
</feature>
<reference evidence="4 5" key="1">
    <citation type="submission" date="2018-10" db="EMBL/GenBank/DDBJ databases">
        <title>Phylogenomics of Brevibacillus.</title>
        <authorList>
            <person name="Dunlap C."/>
        </authorList>
    </citation>
    <scope>NUCLEOTIDE SEQUENCE [LARGE SCALE GENOMIC DNA]</scope>
    <source>
        <strain evidence="4 5">NRRL NRS 1219</strain>
    </source>
</reference>
<sequence>MIVRASGVERYLFETYLASSRTAQEWVQEAQSRAEWFNHELLADFFLVFYVEKPEIDMTQEATPFHHWMIRTLMKQYFTRMIHPRTVGNESAAFKTAIKALLWLTETFAEEVKQRQKDRSLSPLLAGLREQQGQEGTKEAQLADLLTEKQKAKLELIGYTLQQGKRVVEDKQEALDTKPLVRAEIVGLQAKIEQLREEMSVQFTKRTKLMQKVKKLEEELAQREKQLDRLQKQEKEAIDAWEKELGQWLEQSLKGTLSAEDVDTLFVDEVFAASQRFANRSWGHDLGKLRRQSFEQYVKWVEKLKRHPDLVAFLDEVGRQVHRFRVRRKEIRSRHLPEEYYDLRQSGDIAHMLPGEAVLLADPDYEHYFMLKWLEQKLMTYDTSGWVEEPPKGPVICMLDTSHSMRGAKLRLAQIFIMTFAALSMLEKRDFVLILFGAKGELREQPLYHKKPDWGAFYGLAQMAFGGGTHFDAPMKRAMELVETEKTWQAADLVMVTDGVGGISPYVQEKLVALGQKKQVRLHSLIVGSARQHLVQTYDLLGISHRVRFATSWETEGAENTGLLLDVFGVSTAHQSPTKKRATRALR</sequence>
<evidence type="ECO:0000313" key="4">
    <source>
        <dbReference type="EMBL" id="RNB60872.1"/>
    </source>
</evidence>
<dbReference type="GeneID" id="82811632"/>
<dbReference type="Proteomes" id="UP000276178">
    <property type="component" value="Unassembled WGS sequence"/>
</dbReference>
<dbReference type="SUPFAM" id="SSF53300">
    <property type="entry name" value="vWA-like"/>
    <property type="match status" value="1"/>
</dbReference>
<evidence type="ECO:0000313" key="6">
    <source>
        <dbReference type="Proteomes" id="UP000317180"/>
    </source>
</evidence>
<evidence type="ECO:0000259" key="2">
    <source>
        <dbReference type="Pfam" id="PF13519"/>
    </source>
</evidence>
<dbReference type="PANTHER" id="PTHR36846:SF1">
    <property type="entry name" value="PROTEIN VIAA"/>
    <property type="match status" value="1"/>
</dbReference>
<gene>
    <name evidence="3" type="ORF">BAG01nite_05640</name>
    <name evidence="4" type="ORF">EB820_01715</name>
</gene>
<dbReference type="InterPro" id="IPR002035">
    <property type="entry name" value="VWF_A"/>
</dbReference>
<dbReference type="InterPro" id="IPR036465">
    <property type="entry name" value="vWFA_dom_sf"/>
</dbReference>
<dbReference type="EMBL" id="RHHN01000008">
    <property type="protein sequence ID" value="RNB60872.1"/>
    <property type="molecule type" value="Genomic_DNA"/>
</dbReference>
<evidence type="ECO:0000313" key="3">
    <source>
        <dbReference type="EMBL" id="GED24462.1"/>
    </source>
</evidence>
<protein>
    <recommendedName>
        <fullName evidence="2">VWFA domain-containing protein</fullName>
    </recommendedName>
</protein>
<evidence type="ECO:0000313" key="5">
    <source>
        <dbReference type="Proteomes" id="UP000276178"/>
    </source>
</evidence>